<evidence type="ECO:0000313" key="4">
    <source>
        <dbReference type="EMBL" id="KAJ6226862.1"/>
    </source>
</evidence>
<evidence type="ECO:0000256" key="2">
    <source>
        <dbReference type="ARBA" id="ARBA00023043"/>
    </source>
</evidence>
<evidence type="ECO:0000313" key="5">
    <source>
        <dbReference type="Proteomes" id="UP001150062"/>
    </source>
</evidence>
<dbReference type="SMART" id="SM00248">
    <property type="entry name" value="ANK"/>
    <property type="match status" value="7"/>
</dbReference>
<comment type="caution">
    <text evidence="4">The sequence shown here is derived from an EMBL/GenBank/DDBJ whole genome shotgun (WGS) entry which is preliminary data.</text>
</comment>
<dbReference type="PANTHER" id="PTHR24198">
    <property type="entry name" value="ANKYRIN REPEAT AND PROTEIN KINASE DOMAIN-CONTAINING PROTEIN"/>
    <property type="match status" value="1"/>
</dbReference>
<sequence>MYRSRFRRKIELKNLFKKLTKKNINKCYGRDHLTTTQILLKSRNPRLKDLKKIFLLGSRDLIQKHSFRQKPLNILVLGNTPLRKDLVYCLFDNCPTKIVLDSLFFQFIDLFMLLQKECYFENLIDFLKLTLVYWFEKKKEKRLMKISQEIKKENTQVKEKEKEKEKENKQEKEKQKQRKYNSISLILDCLNNKEDLITIKELMKKNEISLHYHDKKTRLNLLHALILSNKCDNLELKMEIIKEIVDQNKSKKILNQKINWVNYSELHLLSMCLVTPDFAVELAKLLLKSGSNICIADNNNITPFYLHLQQEKINENLIRLYLECVDDINKLNLKEFTSNDNNINNNNYNLSLGCEQNKTLFQLFCQHECNSIELYKLFIQKGVKAKIIENSNPTHSLLNIVCRRANPTLEIIKLLREHGANIIDSNLSPKPSFRQTTLVILIMNEKCREKYQIIKYFLKNGVDLSIKTKDSKYNILHYLCISSNFPKFEQCLELLLNKTKDLTNDININSANISSKTPLNFLMKYYTKISVPFLEMLINDYGCDLINNYSQKYGFKYYPLMSYFFRNDFNPKIADFFISQFGNHDFLSQISTLNTNMFHVLSKTVYINPDKFIYLYQRCNVKLDLKSKKTNETALHIVCRNTSCSTAIIGFFIQNGLNINQLNRFKKTPLNIFIAFIINKFIEFVEW</sequence>
<keyword evidence="5" id="KW-1185">Reference proteome</keyword>
<dbReference type="SUPFAM" id="SSF48403">
    <property type="entry name" value="Ankyrin repeat"/>
    <property type="match status" value="1"/>
</dbReference>
<gene>
    <name evidence="4" type="ORF">M0813_10396</name>
</gene>
<protein>
    <submittedName>
        <fullName evidence="4">Ankyrin repeat-containing protein</fullName>
    </submittedName>
</protein>
<reference evidence="4" key="1">
    <citation type="submission" date="2022-08" db="EMBL/GenBank/DDBJ databases">
        <title>Novel sulfate-reducing endosymbionts in the free-living metamonad Anaeramoeba.</title>
        <authorList>
            <person name="Jerlstrom-Hultqvist J."/>
            <person name="Cepicka I."/>
            <person name="Gallot-Lavallee L."/>
            <person name="Salas-Leiva D."/>
            <person name="Curtis B.A."/>
            <person name="Zahonova K."/>
            <person name="Pipaliya S."/>
            <person name="Dacks J."/>
            <person name="Roger A.J."/>
        </authorList>
    </citation>
    <scope>NUCLEOTIDE SEQUENCE</scope>
    <source>
        <strain evidence="4">Schooner1</strain>
    </source>
</reference>
<keyword evidence="2" id="KW-0040">ANK repeat</keyword>
<dbReference type="InterPro" id="IPR002110">
    <property type="entry name" value="Ankyrin_rpt"/>
</dbReference>
<dbReference type="EMBL" id="JAOAOG010000339">
    <property type="protein sequence ID" value="KAJ6226862.1"/>
    <property type="molecule type" value="Genomic_DNA"/>
</dbReference>
<dbReference type="Proteomes" id="UP001150062">
    <property type="component" value="Unassembled WGS sequence"/>
</dbReference>
<feature type="region of interest" description="Disordered" evidence="3">
    <location>
        <begin position="154"/>
        <end position="175"/>
    </location>
</feature>
<organism evidence="4 5">
    <name type="scientific">Anaeramoeba flamelloides</name>
    <dbReference type="NCBI Taxonomy" id="1746091"/>
    <lineage>
        <taxon>Eukaryota</taxon>
        <taxon>Metamonada</taxon>
        <taxon>Anaeramoebidae</taxon>
        <taxon>Anaeramoeba</taxon>
    </lineage>
</organism>
<proteinExistence type="predicted"/>
<dbReference type="Gene3D" id="1.25.40.20">
    <property type="entry name" value="Ankyrin repeat-containing domain"/>
    <property type="match status" value="3"/>
</dbReference>
<keyword evidence="1" id="KW-0677">Repeat</keyword>
<evidence type="ECO:0000256" key="1">
    <source>
        <dbReference type="ARBA" id="ARBA00022737"/>
    </source>
</evidence>
<dbReference type="InterPro" id="IPR036770">
    <property type="entry name" value="Ankyrin_rpt-contain_sf"/>
</dbReference>
<feature type="compositionally biased region" description="Basic and acidic residues" evidence="3">
    <location>
        <begin position="154"/>
        <end position="174"/>
    </location>
</feature>
<name>A0ABQ8X4D3_9EUKA</name>
<accession>A0ABQ8X4D3</accession>
<dbReference type="PANTHER" id="PTHR24198:SF165">
    <property type="entry name" value="ANKYRIN REPEAT-CONTAINING PROTEIN-RELATED"/>
    <property type="match status" value="1"/>
</dbReference>
<evidence type="ECO:0000256" key="3">
    <source>
        <dbReference type="SAM" id="MobiDB-lite"/>
    </source>
</evidence>